<keyword evidence="4" id="KW-1185">Reference proteome</keyword>
<evidence type="ECO:0000256" key="1">
    <source>
        <dbReference type="SAM" id="MobiDB-lite"/>
    </source>
</evidence>
<organism evidence="3 4">
    <name type="scientific">Polyangium fumosum</name>
    <dbReference type="NCBI Taxonomy" id="889272"/>
    <lineage>
        <taxon>Bacteria</taxon>
        <taxon>Pseudomonadati</taxon>
        <taxon>Myxococcota</taxon>
        <taxon>Polyangia</taxon>
        <taxon>Polyangiales</taxon>
        <taxon>Polyangiaceae</taxon>
        <taxon>Polyangium</taxon>
    </lineage>
</organism>
<dbReference type="AlphaFoldDB" id="A0A4U1INT6"/>
<dbReference type="InterPro" id="IPR032315">
    <property type="entry name" value="DUF4846"/>
</dbReference>
<keyword evidence="2" id="KW-0732">Signal</keyword>
<dbReference type="EMBL" id="SSMQ01000094">
    <property type="protein sequence ID" value="TKC95773.1"/>
    <property type="molecule type" value="Genomic_DNA"/>
</dbReference>
<sequence>MTMRWTLALLGSLSACTALGTPGAEPRRDAEDPAVRPEPARALPAASAQGSAPASASPASPPAADAFAQYPWLEGGAVGMPAPVDTLEKRFPPPRGFTRVALAPEGFGAFLRTLPLAAKGTPVKSYRGDEIRADGHPNVAAVVAIDVGKADLQQCADAIVRLHAEWRWSHGQRDHAYRTASGTKLEFQRYVSGQRIRVDGNRIELVPSAKRAEATHALFRTWLDDVFGWTNTGALARDGERVALDALRPGDFFVLTGVPFGHTVLVLDMAKDAAGRRAVLLGQSFVPAQNVHVLRPEPARVWFVLDEAAGALTTPFWDPFPFDSLRRLPE</sequence>
<evidence type="ECO:0000256" key="2">
    <source>
        <dbReference type="SAM" id="SignalP"/>
    </source>
</evidence>
<feature type="compositionally biased region" description="Low complexity" evidence="1">
    <location>
        <begin position="40"/>
        <end position="61"/>
    </location>
</feature>
<protein>
    <recommendedName>
        <fullName evidence="5">DUF4846 domain-containing protein</fullName>
    </recommendedName>
</protein>
<comment type="caution">
    <text evidence="3">The sequence shown here is derived from an EMBL/GenBank/DDBJ whole genome shotgun (WGS) entry which is preliminary data.</text>
</comment>
<dbReference type="Proteomes" id="UP000309215">
    <property type="component" value="Unassembled WGS sequence"/>
</dbReference>
<dbReference type="Pfam" id="PF16138">
    <property type="entry name" value="DUF4846"/>
    <property type="match status" value="1"/>
</dbReference>
<dbReference type="PROSITE" id="PS51257">
    <property type="entry name" value="PROKAR_LIPOPROTEIN"/>
    <property type="match status" value="1"/>
</dbReference>
<feature type="signal peptide" evidence="2">
    <location>
        <begin position="1"/>
        <end position="20"/>
    </location>
</feature>
<dbReference type="OrthoDB" id="5511471at2"/>
<evidence type="ECO:0008006" key="5">
    <source>
        <dbReference type="Google" id="ProtNLM"/>
    </source>
</evidence>
<feature type="chain" id="PRO_5020792029" description="DUF4846 domain-containing protein" evidence="2">
    <location>
        <begin position="21"/>
        <end position="330"/>
    </location>
</feature>
<feature type="compositionally biased region" description="Basic and acidic residues" evidence="1">
    <location>
        <begin position="25"/>
        <end position="39"/>
    </location>
</feature>
<reference evidence="3 4" key="1">
    <citation type="submission" date="2019-04" db="EMBL/GenBank/DDBJ databases">
        <authorList>
            <person name="Li Y."/>
            <person name="Wang J."/>
        </authorList>
    </citation>
    <scope>NUCLEOTIDE SEQUENCE [LARGE SCALE GENOMIC DNA]</scope>
    <source>
        <strain evidence="3 4">DSM 14668</strain>
    </source>
</reference>
<proteinExistence type="predicted"/>
<name>A0A4U1INT6_9BACT</name>
<feature type="region of interest" description="Disordered" evidence="1">
    <location>
        <begin position="20"/>
        <end position="61"/>
    </location>
</feature>
<evidence type="ECO:0000313" key="4">
    <source>
        <dbReference type="Proteomes" id="UP000309215"/>
    </source>
</evidence>
<evidence type="ECO:0000313" key="3">
    <source>
        <dbReference type="EMBL" id="TKC95773.1"/>
    </source>
</evidence>
<gene>
    <name evidence="3" type="ORF">E8A74_46495</name>
</gene>
<accession>A0A4U1INT6</accession>